<organism evidence="1 2">
    <name type="scientific">Rhododendron griersonianum</name>
    <dbReference type="NCBI Taxonomy" id="479676"/>
    <lineage>
        <taxon>Eukaryota</taxon>
        <taxon>Viridiplantae</taxon>
        <taxon>Streptophyta</taxon>
        <taxon>Embryophyta</taxon>
        <taxon>Tracheophyta</taxon>
        <taxon>Spermatophyta</taxon>
        <taxon>Magnoliopsida</taxon>
        <taxon>eudicotyledons</taxon>
        <taxon>Gunneridae</taxon>
        <taxon>Pentapetalae</taxon>
        <taxon>asterids</taxon>
        <taxon>Ericales</taxon>
        <taxon>Ericaceae</taxon>
        <taxon>Ericoideae</taxon>
        <taxon>Rhodoreae</taxon>
        <taxon>Rhododendron</taxon>
    </lineage>
</organism>
<keyword evidence="2" id="KW-1185">Reference proteome</keyword>
<dbReference type="Proteomes" id="UP000823749">
    <property type="component" value="Chromosome 4"/>
</dbReference>
<dbReference type="AlphaFoldDB" id="A0AAV6KIG8"/>
<comment type="caution">
    <text evidence="1">The sequence shown here is derived from an EMBL/GenBank/DDBJ whole genome shotgun (WGS) entry which is preliminary data.</text>
</comment>
<gene>
    <name evidence="1" type="ORF">RHGRI_010126</name>
</gene>
<dbReference type="EMBL" id="JACTNZ010000004">
    <property type="protein sequence ID" value="KAG5551907.1"/>
    <property type="molecule type" value="Genomic_DNA"/>
</dbReference>
<protein>
    <submittedName>
        <fullName evidence="1">Uncharacterized protein</fullName>
    </submittedName>
</protein>
<accession>A0AAV6KIG8</accession>
<proteinExistence type="predicted"/>
<sequence>MISIVHQQLRSFTNSRRCSPSFRSDVVAIVQLRFSGIHRPQILVAVFTFVSRPRRRQSISDFVRFISVILHPRRRRNPSVHPHCRQSPLFASIHSTWACAYINL</sequence>
<evidence type="ECO:0000313" key="2">
    <source>
        <dbReference type="Proteomes" id="UP000823749"/>
    </source>
</evidence>
<reference evidence="1" key="1">
    <citation type="submission" date="2020-08" db="EMBL/GenBank/DDBJ databases">
        <title>Plant Genome Project.</title>
        <authorList>
            <person name="Zhang R.-G."/>
        </authorList>
    </citation>
    <scope>NUCLEOTIDE SEQUENCE</scope>
    <source>
        <strain evidence="1">WSP0</strain>
        <tissue evidence="1">Leaf</tissue>
    </source>
</reference>
<evidence type="ECO:0000313" key="1">
    <source>
        <dbReference type="EMBL" id="KAG5551907.1"/>
    </source>
</evidence>
<name>A0AAV6KIG8_9ERIC</name>